<dbReference type="PROSITE" id="PS50893">
    <property type="entry name" value="ABC_TRANSPORTER_2"/>
    <property type="match status" value="1"/>
</dbReference>
<evidence type="ECO:0000256" key="3">
    <source>
        <dbReference type="ARBA" id="ARBA00022475"/>
    </source>
</evidence>
<comment type="subcellular location">
    <subcellularLocation>
        <location evidence="1">Cell membrane</location>
        <topology evidence="1">Multi-pass membrane protein</topology>
    </subcellularLocation>
</comment>
<evidence type="ECO:0000256" key="8">
    <source>
        <dbReference type="ARBA" id="ARBA00023136"/>
    </source>
</evidence>
<evidence type="ECO:0000313" key="12">
    <source>
        <dbReference type="EMBL" id="MBE6834206.1"/>
    </source>
</evidence>
<organism evidence="12 13">
    <name type="scientific">Faecalispora sporosphaeroides</name>
    <dbReference type="NCBI Taxonomy" id="1549"/>
    <lineage>
        <taxon>Bacteria</taxon>
        <taxon>Bacillati</taxon>
        <taxon>Bacillota</taxon>
        <taxon>Clostridia</taxon>
        <taxon>Eubacteriales</taxon>
        <taxon>Oscillospiraceae</taxon>
        <taxon>Faecalispora</taxon>
    </lineage>
</organism>
<dbReference type="GO" id="GO:0016887">
    <property type="term" value="F:ATP hydrolysis activity"/>
    <property type="evidence" value="ECO:0007669"/>
    <property type="project" value="InterPro"/>
</dbReference>
<keyword evidence="7 9" id="KW-1133">Transmembrane helix</keyword>
<dbReference type="Proteomes" id="UP000754750">
    <property type="component" value="Unassembled WGS sequence"/>
</dbReference>
<keyword evidence="6 12" id="KW-0067">ATP-binding</keyword>
<evidence type="ECO:0000256" key="7">
    <source>
        <dbReference type="ARBA" id="ARBA00022989"/>
    </source>
</evidence>
<evidence type="ECO:0000259" key="10">
    <source>
        <dbReference type="PROSITE" id="PS50893"/>
    </source>
</evidence>
<dbReference type="Pfam" id="PF00005">
    <property type="entry name" value="ABC_tran"/>
    <property type="match status" value="1"/>
</dbReference>
<evidence type="ECO:0000259" key="11">
    <source>
        <dbReference type="PROSITE" id="PS50929"/>
    </source>
</evidence>
<feature type="transmembrane region" description="Helical" evidence="9">
    <location>
        <begin position="79"/>
        <end position="100"/>
    </location>
</feature>
<dbReference type="InterPro" id="IPR003439">
    <property type="entry name" value="ABC_transporter-like_ATP-bd"/>
</dbReference>
<keyword evidence="4 9" id="KW-0812">Transmembrane</keyword>
<dbReference type="InterPro" id="IPR039421">
    <property type="entry name" value="Type_1_exporter"/>
</dbReference>
<accession>A0A928KWL1</accession>
<dbReference type="InterPro" id="IPR017871">
    <property type="entry name" value="ABC_transporter-like_CS"/>
</dbReference>
<feature type="transmembrane region" description="Helical" evidence="9">
    <location>
        <begin position="184"/>
        <end position="201"/>
    </location>
</feature>
<feature type="transmembrane region" description="Helical" evidence="9">
    <location>
        <begin position="33"/>
        <end position="59"/>
    </location>
</feature>
<feature type="domain" description="ABC transmembrane type-1" evidence="11">
    <location>
        <begin position="36"/>
        <end position="325"/>
    </location>
</feature>
<protein>
    <submittedName>
        <fullName evidence="12">ABC transporter ATP-binding protein</fullName>
    </submittedName>
</protein>
<dbReference type="Gene3D" id="1.20.1560.10">
    <property type="entry name" value="ABC transporter type 1, transmembrane domain"/>
    <property type="match status" value="1"/>
</dbReference>
<dbReference type="GO" id="GO:0005886">
    <property type="term" value="C:plasma membrane"/>
    <property type="evidence" value="ECO:0007669"/>
    <property type="project" value="UniProtKB-SubCell"/>
</dbReference>
<dbReference type="PROSITE" id="PS50929">
    <property type="entry name" value="ABC_TM1F"/>
    <property type="match status" value="1"/>
</dbReference>
<dbReference type="Gene3D" id="3.40.50.300">
    <property type="entry name" value="P-loop containing nucleotide triphosphate hydrolases"/>
    <property type="match status" value="1"/>
</dbReference>
<dbReference type="PANTHER" id="PTHR43394">
    <property type="entry name" value="ATP-DEPENDENT PERMEASE MDL1, MITOCHONDRIAL"/>
    <property type="match status" value="1"/>
</dbReference>
<dbReference type="CDD" id="cd18547">
    <property type="entry name" value="ABC_6TM_Tm288_like"/>
    <property type="match status" value="1"/>
</dbReference>
<dbReference type="InterPro" id="IPR003593">
    <property type="entry name" value="AAA+_ATPase"/>
</dbReference>
<evidence type="ECO:0000256" key="5">
    <source>
        <dbReference type="ARBA" id="ARBA00022741"/>
    </source>
</evidence>
<keyword evidence="2" id="KW-0813">Transport</keyword>
<dbReference type="PROSITE" id="PS00211">
    <property type="entry name" value="ABC_TRANSPORTER_1"/>
    <property type="match status" value="1"/>
</dbReference>
<feature type="domain" description="ABC transporter" evidence="10">
    <location>
        <begin position="391"/>
        <end position="625"/>
    </location>
</feature>
<dbReference type="GO" id="GO:0005524">
    <property type="term" value="F:ATP binding"/>
    <property type="evidence" value="ECO:0007669"/>
    <property type="project" value="UniProtKB-KW"/>
</dbReference>
<dbReference type="RefSeq" id="WP_326840736.1">
    <property type="nucleotide sequence ID" value="NZ_SVNY01000006.1"/>
</dbReference>
<dbReference type="SUPFAM" id="SSF52540">
    <property type="entry name" value="P-loop containing nucleoside triphosphate hydrolases"/>
    <property type="match status" value="1"/>
</dbReference>
<dbReference type="PANTHER" id="PTHR43394:SF1">
    <property type="entry name" value="ATP-BINDING CASSETTE SUB-FAMILY B MEMBER 10, MITOCHONDRIAL"/>
    <property type="match status" value="1"/>
</dbReference>
<proteinExistence type="predicted"/>
<dbReference type="CDD" id="cd03254">
    <property type="entry name" value="ABCC_Glucan_exporter_like"/>
    <property type="match status" value="1"/>
</dbReference>
<dbReference type="Pfam" id="PF00664">
    <property type="entry name" value="ABC_membrane"/>
    <property type="match status" value="1"/>
</dbReference>
<dbReference type="FunFam" id="3.40.50.300:FF:000287">
    <property type="entry name" value="Multidrug ABC transporter ATP-binding protein"/>
    <property type="match status" value="1"/>
</dbReference>
<gene>
    <name evidence="12" type="ORF">E7512_11635</name>
</gene>
<dbReference type="GO" id="GO:0015421">
    <property type="term" value="F:ABC-type oligopeptide transporter activity"/>
    <property type="evidence" value="ECO:0007669"/>
    <property type="project" value="TreeGrafter"/>
</dbReference>
<dbReference type="AlphaFoldDB" id="A0A928KWL1"/>
<dbReference type="EMBL" id="SVNY01000006">
    <property type="protein sequence ID" value="MBE6834206.1"/>
    <property type="molecule type" value="Genomic_DNA"/>
</dbReference>
<evidence type="ECO:0000256" key="4">
    <source>
        <dbReference type="ARBA" id="ARBA00022692"/>
    </source>
</evidence>
<evidence type="ECO:0000256" key="9">
    <source>
        <dbReference type="SAM" id="Phobius"/>
    </source>
</evidence>
<keyword evidence="8 9" id="KW-0472">Membrane</keyword>
<dbReference type="InterPro" id="IPR036640">
    <property type="entry name" value="ABC1_TM_sf"/>
</dbReference>
<evidence type="ECO:0000256" key="6">
    <source>
        <dbReference type="ARBA" id="ARBA00022840"/>
    </source>
</evidence>
<dbReference type="SUPFAM" id="SSF90123">
    <property type="entry name" value="ABC transporter transmembrane region"/>
    <property type="match status" value="1"/>
</dbReference>
<evidence type="ECO:0000256" key="1">
    <source>
        <dbReference type="ARBA" id="ARBA00004651"/>
    </source>
</evidence>
<evidence type="ECO:0000256" key="2">
    <source>
        <dbReference type="ARBA" id="ARBA00022448"/>
    </source>
</evidence>
<reference evidence="12" key="1">
    <citation type="submission" date="2019-04" db="EMBL/GenBank/DDBJ databases">
        <title>Evolution of Biomass-Degrading Anaerobic Consortia Revealed by Metagenomics.</title>
        <authorList>
            <person name="Peng X."/>
        </authorList>
    </citation>
    <scope>NUCLEOTIDE SEQUENCE</scope>
    <source>
        <strain evidence="12">SIG551</strain>
    </source>
</reference>
<dbReference type="InterPro" id="IPR027417">
    <property type="entry name" value="P-loop_NTPase"/>
</dbReference>
<dbReference type="FunFam" id="1.20.1560.10:FF:000011">
    <property type="entry name" value="Multidrug ABC transporter ATP-binding protein"/>
    <property type="match status" value="1"/>
</dbReference>
<dbReference type="SMART" id="SM00382">
    <property type="entry name" value="AAA"/>
    <property type="match status" value="1"/>
</dbReference>
<dbReference type="InterPro" id="IPR011527">
    <property type="entry name" value="ABC1_TM_dom"/>
</dbReference>
<sequence>MSESEKAAASPAEKKNTGKTIRRILGYLRPYRAHLAVVTAAILVSSGAQIAGSALLKTIIDDCLTPLVRQYDGALMHKFLRLTFAMLALFVASALGSYLYSYLMLKISTTTLYKIRTELFAKMEHLPLRYFDSKSNGELMSRFTNDTDTLRDMINSSVTSFLSSLLTVTGIFVLMLWYSWQLTLLTVLLLAVMVNVIRVIGGRSGDAFQKQQAALGSLNGYIEEMIEGQRVVKVFRHEQAAREEFRRINEALRESADRANTFANILLPIMTNLASLQYALTAVLGCILAIGNILTLGTVVLFLQFTRSFSSPLTQMSQQLSSVLNALAGAERIFALIDEPPEIDEGRVTLTHAEQNADGTLCESNEHGSLWAWKIPAPHAGASLRRLEGRVELEHVVFGYDPEKPVLSDLSLCANPGEKFAFVGSTGAGKTTITNLINRFYEVQQGSIRFDGIEIGSIKKDDLRRSLALVLQDTHLFTGTVMENIRYGRLNATDDEVVAAATLSNADSFIRHLPQGYHTVLTADGANLSQGQRQLLAIARAAVADPPVLILDEATSSIDTRTEVLIEQGMNRLMQGRTVLVIAHRLSTVRGADRILVLEHGRMVEQGTHEELLSLHGRYDQLYRGISELS</sequence>
<comment type="caution">
    <text evidence="12">The sequence shown here is derived from an EMBL/GenBank/DDBJ whole genome shotgun (WGS) entry which is preliminary data.</text>
</comment>
<keyword evidence="3" id="KW-1003">Cell membrane</keyword>
<evidence type="ECO:0000313" key="13">
    <source>
        <dbReference type="Proteomes" id="UP000754750"/>
    </source>
</evidence>
<keyword evidence="5" id="KW-0547">Nucleotide-binding</keyword>
<feature type="transmembrane region" description="Helical" evidence="9">
    <location>
        <begin position="278"/>
        <end position="303"/>
    </location>
</feature>
<feature type="transmembrane region" description="Helical" evidence="9">
    <location>
        <begin position="158"/>
        <end position="178"/>
    </location>
</feature>
<name>A0A928KWL1_9FIRM</name>